<evidence type="ECO:0000256" key="2">
    <source>
        <dbReference type="SAM" id="Phobius"/>
    </source>
</evidence>
<keyword evidence="3" id="KW-0732">Signal</keyword>
<feature type="compositionally biased region" description="Low complexity" evidence="1">
    <location>
        <begin position="152"/>
        <end position="169"/>
    </location>
</feature>
<dbReference type="EMBL" id="CP054038">
    <property type="protein sequence ID" value="QKJ18227.1"/>
    <property type="molecule type" value="Genomic_DNA"/>
</dbReference>
<evidence type="ECO:0000256" key="1">
    <source>
        <dbReference type="SAM" id="MobiDB-lite"/>
    </source>
</evidence>
<evidence type="ECO:0008006" key="6">
    <source>
        <dbReference type="Google" id="ProtNLM"/>
    </source>
</evidence>
<dbReference type="AlphaFoldDB" id="A0A7D4UIA2"/>
<name>A0A7D4UIA2_9MICO</name>
<reference evidence="4 5" key="1">
    <citation type="submission" date="2020-05" db="EMBL/GenBank/DDBJ databases">
        <title>Strain PA2F3 complete genome.</title>
        <authorList>
            <person name="Kim Y.-S."/>
            <person name="Kim S.-J."/>
            <person name="Jung H.-k."/>
            <person name="Kim S.-E."/>
            <person name="Kim K.-H."/>
        </authorList>
    </citation>
    <scope>NUCLEOTIDE SEQUENCE [LARGE SCALE GENOMIC DNA]</scope>
    <source>
        <strain evidence="4 5">PA2F3</strain>
    </source>
</reference>
<evidence type="ECO:0000313" key="4">
    <source>
        <dbReference type="EMBL" id="QKJ18227.1"/>
    </source>
</evidence>
<feature type="region of interest" description="Disordered" evidence="1">
    <location>
        <begin position="146"/>
        <end position="178"/>
    </location>
</feature>
<organism evidence="4 5">
    <name type="scientific">Microbacterium hominis</name>
    <dbReference type="NCBI Taxonomy" id="162426"/>
    <lineage>
        <taxon>Bacteria</taxon>
        <taxon>Bacillati</taxon>
        <taxon>Actinomycetota</taxon>
        <taxon>Actinomycetes</taxon>
        <taxon>Micrococcales</taxon>
        <taxon>Microbacteriaceae</taxon>
        <taxon>Microbacterium</taxon>
    </lineage>
</organism>
<feature type="signal peptide" evidence="3">
    <location>
        <begin position="1"/>
        <end position="39"/>
    </location>
</feature>
<accession>A0A7D4UIA2</accession>
<evidence type="ECO:0000313" key="5">
    <source>
        <dbReference type="Proteomes" id="UP000502498"/>
    </source>
</evidence>
<gene>
    <name evidence="4" type="ORF">HQM25_01630</name>
</gene>
<sequence>MTRSRDPLLPRPTAPRLLAAAAAGLLALASLLVAAPASAHDEIGTLVIVSTEPAESSAGEGAIDLLVEIELTFVNDGHPATTSATVTAIAEGADGSTVGPVIAAPSGTAGIWTANLTLPTAGEWTVRLSSLTPKATLEQVVQAAPLEPTPTEEPAATPTPAPTATAAPPIDDASGTPASATDDAIGWVLGSVVGALAITAVVLAVLLPRRSARQN</sequence>
<protein>
    <recommendedName>
        <fullName evidence="6">Copper resistance protein CopC</fullName>
    </recommendedName>
</protein>
<proteinExistence type="predicted"/>
<keyword evidence="2" id="KW-0812">Transmembrane</keyword>
<evidence type="ECO:0000256" key="3">
    <source>
        <dbReference type="SAM" id="SignalP"/>
    </source>
</evidence>
<feature type="chain" id="PRO_5028935052" description="Copper resistance protein CopC" evidence="3">
    <location>
        <begin position="40"/>
        <end position="215"/>
    </location>
</feature>
<keyword evidence="2" id="KW-1133">Transmembrane helix</keyword>
<dbReference type="Proteomes" id="UP000502498">
    <property type="component" value="Chromosome"/>
</dbReference>
<keyword evidence="2" id="KW-0472">Membrane</keyword>
<dbReference type="RefSeq" id="WP_172988607.1">
    <property type="nucleotide sequence ID" value="NZ_CP054038.1"/>
</dbReference>
<feature type="transmembrane region" description="Helical" evidence="2">
    <location>
        <begin position="184"/>
        <end position="207"/>
    </location>
</feature>